<dbReference type="AlphaFoldDB" id="A0A6J4M5M8"/>
<sequence>CAVRSKRRAAIPGSGRRSLFFCCAGFYPCFTQRTQRRQRGRREIRSLSASSPFPLRPLRCAVQRRRVLAG</sequence>
<evidence type="ECO:0000313" key="1">
    <source>
        <dbReference type="EMBL" id="CAA9350491.1"/>
    </source>
</evidence>
<feature type="non-terminal residue" evidence="1">
    <location>
        <position position="1"/>
    </location>
</feature>
<gene>
    <name evidence="1" type="ORF">AVDCRST_MAG89-3102</name>
</gene>
<accession>A0A6J4M5M8</accession>
<name>A0A6J4M5M8_9BACT</name>
<organism evidence="1">
    <name type="scientific">uncultured Gemmatimonadota bacterium</name>
    <dbReference type="NCBI Taxonomy" id="203437"/>
    <lineage>
        <taxon>Bacteria</taxon>
        <taxon>Pseudomonadati</taxon>
        <taxon>Gemmatimonadota</taxon>
        <taxon>environmental samples</taxon>
    </lineage>
</organism>
<protein>
    <submittedName>
        <fullName evidence="1">Uncharacterized protein</fullName>
    </submittedName>
</protein>
<dbReference type="EMBL" id="CADCTV010000645">
    <property type="protein sequence ID" value="CAA9350491.1"/>
    <property type="molecule type" value="Genomic_DNA"/>
</dbReference>
<reference evidence="1" key="1">
    <citation type="submission" date="2020-02" db="EMBL/GenBank/DDBJ databases">
        <authorList>
            <person name="Meier V. D."/>
        </authorList>
    </citation>
    <scope>NUCLEOTIDE SEQUENCE</scope>
    <source>
        <strain evidence="1">AVDCRST_MAG89</strain>
    </source>
</reference>
<proteinExistence type="predicted"/>
<feature type="non-terminal residue" evidence="1">
    <location>
        <position position="70"/>
    </location>
</feature>